<name>A0A2C9D1S2_9HYPH</name>
<dbReference type="RefSeq" id="WP_157775233.1">
    <property type="nucleotide sequence ID" value="NZ_LT960614.1"/>
</dbReference>
<dbReference type="AlphaFoldDB" id="A0A2C9D1S2"/>
<dbReference type="Proteomes" id="UP000223606">
    <property type="component" value="Chromosome 1"/>
</dbReference>
<evidence type="ECO:0000313" key="1">
    <source>
        <dbReference type="EMBL" id="SON54272.1"/>
    </source>
</evidence>
<protein>
    <submittedName>
        <fullName evidence="1">Uncharacterized protein</fullName>
    </submittedName>
</protein>
<reference evidence="2" key="1">
    <citation type="submission" date="2017-09" db="EMBL/GenBank/DDBJ databases">
        <title>Genome sequence of Nannocystis excedens DSM 71.</title>
        <authorList>
            <person name="Blom J."/>
        </authorList>
    </citation>
    <scope>NUCLEOTIDE SEQUENCE [LARGE SCALE GENOMIC DNA]</scope>
    <source>
        <strain evidence="2">type strain: E19</strain>
    </source>
</reference>
<accession>A0A2C9D1S2</accession>
<organism evidence="1 2">
    <name type="scientific">Hartmannibacter diazotrophicus</name>
    <dbReference type="NCBI Taxonomy" id="1482074"/>
    <lineage>
        <taxon>Bacteria</taxon>
        <taxon>Pseudomonadati</taxon>
        <taxon>Pseudomonadota</taxon>
        <taxon>Alphaproteobacteria</taxon>
        <taxon>Hyphomicrobiales</taxon>
        <taxon>Pleomorphomonadaceae</taxon>
        <taxon>Hartmannibacter</taxon>
    </lineage>
</organism>
<proteinExistence type="predicted"/>
<dbReference type="EMBL" id="LT960614">
    <property type="protein sequence ID" value="SON54272.1"/>
    <property type="molecule type" value="Genomic_DNA"/>
</dbReference>
<dbReference type="OrthoDB" id="8480404at2"/>
<sequence>MKNPNLFSGAGVDCNRVKIGGRTDLLGDPNIKPEKPHTIIGFPGGDVEIARTSDGNYWVHVAVRHPVDDPLADRGKIIGARIDFDGRYGDEANRVLRKEVAAGDVTHIAFLVAQAQS</sequence>
<evidence type="ECO:0000313" key="2">
    <source>
        <dbReference type="Proteomes" id="UP000223606"/>
    </source>
</evidence>
<dbReference type="KEGG" id="hdi:HDIA_0731"/>
<gene>
    <name evidence="1" type="ORF">HDIA_0731</name>
</gene>
<keyword evidence="2" id="KW-1185">Reference proteome</keyword>